<evidence type="ECO:0000313" key="2">
    <source>
        <dbReference type="Proteomes" id="UP000281549"/>
    </source>
</evidence>
<evidence type="ECO:0000313" key="1">
    <source>
        <dbReference type="EMBL" id="RKP16664.1"/>
    </source>
</evidence>
<reference evidence="2" key="1">
    <citation type="journal article" date="2018" name="Nat. Microbiol.">
        <title>Leveraging single-cell genomics to expand the fungal tree of life.</title>
        <authorList>
            <person name="Ahrendt S.R."/>
            <person name="Quandt C.A."/>
            <person name="Ciobanu D."/>
            <person name="Clum A."/>
            <person name="Salamov A."/>
            <person name="Andreopoulos B."/>
            <person name="Cheng J.F."/>
            <person name="Woyke T."/>
            <person name="Pelin A."/>
            <person name="Henrissat B."/>
            <person name="Reynolds N.K."/>
            <person name="Benny G.L."/>
            <person name="Smith M.E."/>
            <person name="James T.Y."/>
            <person name="Grigoriev I.V."/>
        </authorList>
    </citation>
    <scope>NUCLEOTIDE SEQUENCE [LARGE SCALE GENOMIC DNA]</scope>
    <source>
        <strain evidence="2">CSF55</strain>
    </source>
</reference>
<organism evidence="1 2">
    <name type="scientific">Rozella allomycis (strain CSF55)</name>
    <dbReference type="NCBI Taxonomy" id="988480"/>
    <lineage>
        <taxon>Eukaryota</taxon>
        <taxon>Fungi</taxon>
        <taxon>Fungi incertae sedis</taxon>
        <taxon>Cryptomycota</taxon>
        <taxon>Cryptomycota incertae sedis</taxon>
        <taxon>Rozella</taxon>
    </lineage>
</organism>
<protein>
    <submittedName>
        <fullName evidence="1">Uncharacterized protein</fullName>
    </submittedName>
</protein>
<name>A0A4P9YCC8_ROZAC</name>
<dbReference type="EMBL" id="ML006333">
    <property type="protein sequence ID" value="RKP16664.1"/>
    <property type="molecule type" value="Genomic_DNA"/>
</dbReference>
<accession>A0A4P9YCC8</accession>
<dbReference type="Pfam" id="PF14223">
    <property type="entry name" value="Retrotran_gag_2"/>
    <property type="match status" value="1"/>
</dbReference>
<dbReference type="Proteomes" id="UP000281549">
    <property type="component" value="Unassembled WGS sequence"/>
</dbReference>
<dbReference type="AlphaFoldDB" id="A0A4P9YCC8"/>
<proteinExistence type="predicted"/>
<sequence length="226" mass="25529">MECTSTTEIWNAITNKFESPSISRRLRVLRNLVTFKFPAEPTNESIKEAFNNLMEMHRTLSNLTDKSNISVTELTTFISLAAMPNVCFDGLRSILEYELEIGETLTLEDIKLKLLHDVERGSGLNQATTTTTTLKATTVNTTLNLHNLHCNVLTNGCHRYIKAGEKRVKHREGSASCATATALKPSHKANLVWTVDIASTDHLTSNKERFELYKEYSKIFKLFRSC</sequence>
<gene>
    <name evidence="1" type="ORF">ROZALSC1DRAFT_25015</name>
</gene>